<name>A0AC34RIX7_9BILA</name>
<dbReference type="Proteomes" id="UP000887576">
    <property type="component" value="Unplaced"/>
</dbReference>
<reference evidence="2" key="1">
    <citation type="submission" date="2022-11" db="UniProtKB">
        <authorList>
            <consortium name="WormBaseParasite"/>
        </authorList>
    </citation>
    <scope>IDENTIFICATION</scope>
</reference>
<evidence type="ECO:0000313" key="1">
    <source>
        <dbReference type="Proteomes" id="UP000887576"/>
    </source>
</evidence>
<proteinExistence type="predicted"/>
<evidence type="ECO:0000313" key="2">
    <source>
        <dbReference type="WBParaSite" id="JU765_v2.g7271.t1"/>
    </source>
</evidence>
<accession>A0AC34RIX7</accession>
<sequence>MQSSVLLVFSVVFVTVYGNSCRIERYNFQNSAYNSRCADNSAHGCAVVKRPAKNVYEQPDVEYLCLSEIARLHPLFAVAKCPSSAEHALCYSHDSTDLIEYDMAKHFHFMEQTVGEVLRLHGIEAFCCCKGDNCNQVNRVIEDTVNPRRYLIDTYDENDSWKQTDRSRSEIRSRQYGRNSGILQTFSYVLVTFLLML</sequence>
<dbReference type="WBParaSite" id="JU765_v2.g7271.t1">
    <property type="protein sequence ID" value="JU765_v2.g7271.t1"/>
    <property type="gene ID" value="JU765_v2.g7271"/>
</dbReference>
<organism evidence="1 2">
    <name type="scientific">Panagrolaimus sp. JU765</name>
    <dbReference type="NCBI Taxonomy" id="591449"/>
    <lineage>
        <taxon>Eukaryota</taxon>
        <taxon>Metazoa</taxon>
        <taxon>Ecdysozoa</taxon>
        <taxon>Nematoda</taxon>
        <taxon>Chromadorea</taxon>
        <taxon>Rhabditida</taxon>
        <taxon>Tylenchina</taxon>
        <taxon>Panagrolaimomorpha</taxon>
        <taxon>Panagrolaimoidea</taxon>
        <taxon>Panagrolaimidae</taxon>
        <taxon>Panagrolaimus</taxon>
    </lineage>
</organism>
<protein>
    <submittedName>
        <fullName evidence="2">Uncharacterized protein</fullName>
    </submittedName>
</protein>